<sequence length="57" mass="6246">AALGPLRSAQPSKINQPSNPLYTTLLQPFSIDRTIWGKIVRPGANETSQLYALRSAH</sequence>
<name>A0A0D1YC69_9PEZI</name>
<feature type="non-terminal residue" evidence="1">
    <location>
        <position position="1"/>
    </location>
</feature>
<organism evidence="1 2">
    <name type="scientific">Verruconis gallopava</name>
    <dbReference type="NCBI Taxonomy" id="253628"/>
    <lineage>
        <taxon>Eukaryota</taxon>
        <taxon>Fungi</taxon>
        <taxon>Dikarya</taxon>
        <taxon>Ascomycota</taxon>
        <taxon>Pezizomycotina</taxon>
        <taxon>Dothideomycetes</taxon>
        <taxon>Pleosporomycetidae</taxon>
        <taxon>Venturiales</taxon>
        <taxon>Sympoventuriaceae</taxon>
        <taxon>Verruconis</taxon>
    </lineage>
</organism>
<dbReference type="EMBL" id="KN847856">
    <property type="protein sequence ID" value="KIV98296.1"/>
    <property type="molecule type" value="Genomic_DNA"/>
</dbReference>
<keyword evidence="2" id="KW-1185">Reference proteome</keyword>
<dbReference type="AlphaFoldDB" id="A0A0D1YC69"/>
<evidence type="ECO:0000313" key="2">
    <source>
        <dbReference type="Proteomes" id="UP000053259"/>
    </source>
</evidence>
<gene>
    <name evidence="1" type="ORF">PV09_09858</name>
</gene>
<protein>
    <submittedName>
        <fullName evidence="1">Uncharacterized protein</fullName>
    </submittedName>
</protein>
<dbReference type="VEuPathDB" id="FungiDB:PV09_09858"/>
<reference evidence="1 2" key="1">
    <citation type="submission" date="2015-01" db="EMBL/GenBank/DDBJ databases">
        <title>The Genome Sequence of Ochroconis gallopava CBS43764.</title>
        <authorList>
            <consortium name="The Broad Institute Genomics Platform"/>
            <person name="Cuomo C."/>
            <person name="de Hoog S."/>
            <person name="Gorbushina A."/>
            <person name="Stielow B."/>
            <person name="Teixiera M."/>
            <person name="Abouelleil A."/>
            <person name="Chapman S.B."/>
            <person name="Priest M."/>
            <person name="Young S.K."/>
            <person name="Wortman J."/>
            <person name="Nusbaum C."/>
            <person name="Birren B."/>
        </authorList>
    </citation>
    <scope>NUCLEOTIDE SEQUENCE [LARGE SCALE GENOMIC DNA]</scope>
    <source>
        <strain evidence="1 2">CBS 43764</strain>
    </source>
</reference>
<evidence type="ECO:0000313" key="1">
    <source>
        <dbReference type="EMBL" id="KIV98296.1"/>
    </source>
</evidence>
<accession>A0A0D1YC69</accession>
<feature type="non-terminal residue" evidence="1">
    <location>
        <position position="57"/>
    </location>
</feature>
<dbReference type="RefSeq" id="XP_016208166.1">
    <property type="nucleotide sequence ID" value="XM_016364006.1"/>
</dbReference>
<dbReference type="GeneID" id="27317831"/>
<proteinExistence type="predicted"/>
<dbReference type="InParanoid" id="A0A0D1YC69"/>
<dbReference type="HOGENOM" id="CLU_3002318_0_0_1"/>
<dbReference type="Proteomes" id="UP000053259">
    <property type="component" value="Unassembled WGS sequence"/>
</dbReference>